<dbReference type="OrthoDB" id="9815497at2"/>
<dbReference type="KEGG" id="halc:EY643_05800"/>
<reference evidence="3 4" key="1">
    <citation type="submission" date="2019-02" db="EMBL/GenBank/DDBJ databases">
        <authorList>
            <person name="Li S.-H."/>
        </authorList>
    </citation>
    <scope>NUCLEOTIDE SEQUENCE [LARGE SCALE GENOMIC DNA]</scope>
    <source>
        <strain evidence="3 4">IMCC14385</strain>
    </source>
</reference>
<proteinExistence type="predicted"/>
<feature type="domain" description="XdhC- CoxI" evidence="1">
    <location>
        <begin position="23"/>
        <end position="83"/>
    </location>
</feature>
<evidence type="ECO:0000313" key="4">
    <source>
        <dbReference type="Proteomes" id="UP000326287"/>
    </source>
</evidence>
<dbReference type="Pfam" id="PF02625">
    <property type="entry name" value="XdhC_CoxI"/>
    <property type="match status" value="1"/>
</dbReference>
<dbReference type="EMBL" id="CP036422">
    <property type="protein sequence ID" value="QFU75202.1"/>
    <property type="molecule type" value="Genomic_DNA"/>
</dbReference>
<dbReference type="SUPFAM" id="SSF51735">
    <property type="entry name" value="NAD(P)-binding Rossmann-fold domains"/>
    <property type="match status" value="1"/>
</dbReference>
<dbReference type="Pfam" id="PF13478">
    <property type="entry name" value="XdhC_C"/>
    <property type="match status" value="1"/>
</dbReference>
<protein>
    <submittedName>
        <fullName evidence="3">XdhC family protein</fullName>
    </submittedName>
</protein>
<accession>A0A5P9NHE0</accession>
<organism evidence="3 4">
    <name type="scientific">Halioglobus maricola</name>
    <dbReference type="NCBI Taxonomy" id="2601894"/>
    <lineage>
        <taxon>Bacteria</taxon>
        <taxon>Pseudomonadati</taxon>
        <taxon>Pseudomonadota</taxon>
        <taxon>Gammaproteobacteria</taxon>
        <taxon>Cellvibrionales</taxon>
        <taxon>Halieaceae</taxon>
        <taxon>Halioglobus</taxon>
    </lineage>
</organism>
<dbReference type="InterPro" id="IPR036291">
    <property type="entry name" value="NAD(P)-bd_dom_sf"/>
</dbReference>
<dbReference type="PANTHER" id="PTHR30388:SF4">
    <property type="entry name" value="MOLYBDENUM COFACTOR INSERTION CHAPERONE PAOD"/>
    <property type="match status" value="1"/>
</dbReference>
<dbReference type="InterPro" id="IPR003777">
    <property type="entry name" value="XdhC_CoxI"/>
</dbReference>
<evidence type="ECO:0000313" key="3">
    <source>
        <dbReference type="EMBL" id="QFU75202.1"/>
    </source>
</evidence>
<dbReference type="PANTHER" id="PTHR30388">
    <property type="entry name" value="ALDEHYDE OXIDOREDUCTASE MOLYBDENUM COFACTOR ASSEMBLY PROTEIN"/>
    <property type="match status" value="1"/>
</dbReference>
<gene>
    <name evidence="3" type="ORF">EY643_05800</name>
</gene>
<dbReference type="Proteomes" id="UP000326287">
    <property type="component" value="Chromosome"/>
</dbReference>
<evidence type="ECO:0000259" key="1">
    <source>
        <dbReference type="Pfam" id="PF02625"/>
    </source>
</evidence>
<dbReference type="AlphaFoldDB" id="A0A5P9NHE0"/>
<dbReference type="Gene3D" id="3.40.50.720">
    <property type="entry name" value="NAD(P)-binding Rossmann-like Domain"/>
    <property type="match status" value="1"/>
</dbReference>
<name>A0A5P9NHE0_9GAMM</name>
<sequence length="320" mass="35301">MRTMELDILERSRHWCGEDLSPWLCTIVRAVGSSPRPVGSMLCCLASGEQVGSLSGGCVEEDLLERIQQGKIDRKKPQIVEYGVSPEDNEKLGLPCGGRLFVLVQQLDQTDISWIEKAVAAIQQRHCIERRLNLETGATETAHVEHFTHLMQDTDSLRQCFGPKMRMLLVGAGQLAQSLAELALAMDYEVLVTDTRQATLNQWMGPEVPLLQGMPDDIVRAHAADSFSIVITLTHDPRIDDMALMEALNTDAWYVGALGSERTTEKRLRRLRALELDESAIAKLHAPVGLAIGSKTPLEIAVAIMAELTQLRRGSVSEAP</sequence>
<keyword evidence="4" id="KW-1185">Reference proteome</keyword>
<feature type="domain" description="XdhC Rossmann" evidence="2">
    <location>
        <begin position="167"/>
        <end position="308"/>
    </location>
</feature>
<evidence type="ECO:0000259" key="2">
    <source>
        <dbReference type="Pfam" id="PF13478"/>
    </source>
</evidence>
<dbReference type="InterPro" id="IPR052698">
    <property type="entry name" value="MoCofactor_Util/Proc"/>
</dbReference>
<dbReference type="InterPro" id="IPR027051">
    <property type="entry name" value="XdhC_Rossmann_dom"/>
</dbReference>